<evidence type="ECO:0000313" key="2">
    <source>
        <dbReference type="Proteomes" id="UP000267821"/>
    </source>
</evidence>
<dbReference type="OrthoDB" id="2347030at2759"/>
<proteinExistence type="predicted"/>
<dbReference type="Proteomes" id="UP000267821">
    <property type="component" value="Unassembled WGS sequence"/>
</dbReference>
<dbReference type="AlphaFoldDB" id="A0A3N4LBB2"/>
<dbReference type="EMBL" id="ML121854">
    <property type="protein sequence ID" value="RPB17931.1"/>
    <property type="molecule type" value="Genomic_DNA"/>
</dbReference>
<gene>
    <name evidence="1" type="ORF">L211DRAFT_799304</name>
</gene>
<organism evidence="1 2">
    <name type="scientific">Terfezia boudieri ATCC MYA-4762</name>
    <dbReference type="NCBI Taxonomy" id="1051890"/>
    <lineage>
        <taxon>Eukaryota</taxon>
        <taxon>Fungi</taxon>
        <taxon>Dikarya</taxon>
        <taxon>Ascomycota</taxon>
        <taxon>Pezizomycotina</taxon>
        <taxon>Pezizomycetes</taxon>
        <taxon>Pezizales</taxon>
        <taxon>Pezizaceae</taxon>
        <taxon>Terfezia</taxon>
    </lineage>
</organism>
<name>A0A3N4LBB2_9PEZI</name>
<accession>A0A3N4LBB2</accession>
<protein>
    <submittedName>
        <fullName evidence="1">Uncharacterized protein</fullName>
    </submittedName>
</protein>
<sequence>LDCSPTNRECKLGLDRRETGYMRGTVDSHNWILRLSDKAMPRSYHLLDNG</sequence>
<keyword evidence="2" id="KW-1185">Reference proteome</keyword>
<evidence type="ECO:0000313" key="1">
    <source>
        <dbReference type="EMBL" id="RPB17931.1"/>
    </source>
</evidence>
<feature type="non-terminal residue" evidence="1">
    <location>
        <position position="1"/>
    </location>
</feature>
<reference evidence="1 2" key="1">
    <citation type="journal article" date="2018" name="Nat. Ecol. Evol.">
        <title>Pezizomycetes genomes reveal the molecular basis of ectomycorrhizal truffle lifestyle.</title>
        <authorList>
            <person name="Murat C."/>
            <person name="Payen T."/>
            <person name="Noel B."/>
            <person name="Kuo A."/>
            <person name="Morin E."/>
            <person name="Chen J."/>
            <person name="Kohler A."/>
            <person name="Krizsan K."/>
            <person name="Balestrini R."/>
            <person name="Da Silva C."/>
            <person name="Montanini B."/>
            <person name="Hainaut M."/>
            <person name="Levati E."/>
            <person name="Barry K.W."/>
            <person name="Belfiori B."/>
            <person name="Cichocki N."/>
            <person name="Clum A."/>
            <person name="Dockter R.B."/>
            <person name="Fauchery L."/>
            <person name="Guy J."/>
            <person name="Iotti M."/>
            <person name="Le Tacon F."/>
            <person name="Lindquist E.A."/>
            <person name="Lipzen A."/>
            <person name="Malagnac F."/>
            <person name="Mello A."/>
            <person name="Molinier V."/>
            <person name="Miyauchi S."/>
            <person name="Poulain J."/>
            <person name="Riccioni C."/>
            <person name="Rubini A."/>
            <person name="Sitrit Y."/>
            <person name="Splivallo R."/>
            <person name="Traeger S."/>
            <person name="Wang M."/>
            <person name="Zifcakova L."/>
            <person name="Wipf D."/>
            <person name="Zambonelli A."/>
            <person name="Paolocci F."/>
            <person name="Nowrousian M."/>
            <person name="Ottonello S."/>
            <person name="Baldrian P."/>
            <person name="Spatafora J.W."/>
            <person name="Henrissat B."/>
            <person name="Nagy L.G."/>
            <person name="Aury J.M."/>
            <person name="Wincker P."/>
            <person name="Grigoriev I.V."/>
            <person name="Bonfante P."/>
            <person name="Martin F.M."/>
        </authorList>
    </citation>
    <scope>NUCLEOTIDE SEQUENCE [LARGE SCALE GENOMIC DNA]</scope>
    <source>
        <strain evidence="1 2">ATCC MYA-4762</strain>
    </source>
</reference>
<dbReference type="InParanoid" id="A0A3N4LBB2"/>